<dbReference type="PANTHER" id="PTHR12186">
    <property type="entry name" value="SIKE FAMILY MEMBER"/>
    <property type="match status" value="1"/>
</dbReference>
<dbReference type="AlphaFoldDB" id="A0AAW1DHB0"/>
<proteinExistence type="inferred from homology"/>
<evidence type="ECO:0000313" key="3">
    <source>
        <dbReference type="EMBL" id="KAK9510101.1"/>
    </source>
</evidence>
<comment type="caution">
    <text evidence="3">The sequence shown here is derived from an EMBL/GenBank/DDBJ whole genome shotgun (WGS) entry which is preliminary data.</text>
</comment>
<accession>A0AAW1DHB0</accession>
<organism evidence="3 4">
    <name type="scientific">Rhynocoris fuscipes</name>
    <dbReference type="NCBI Taxonomy" id="488301"/>
    <lineage>
        <taxon>Eukaryota</taxon>
        <taxon>Metazoa</taxon>
        <taxon>Ecdysozoa</taxon>
        <taxon>Arthropoda</taxon>
        <taxon>Hexapoda</taxon>
        <taxon>Insecta</taxon>
        <taxon>Pterygota</taxon>
        <taxon>Neoptera</taxon>
        <taxon>Paraneoptera</taxon>
        <taxon>Hemiptera</taxon>
        <taxon>Heteroptera</taxon>
        <taxon>Panheteroptera</taxon>
        <taxon>Cimicomorpha</taxon>
        <taxon>Reduviidae</taxon>
        <taxon>Harpactorinae</taxon>
        <taxon>Harpactorini</taxon>
        <taxon>Rhynocoris</taxon>
    </lineage>
</organism>
<keyword evidence="2" id="KW-0175">Coiled coil</keyword>
<name>A0AAW1DHB0_9HEMI</name>
<keyword evidence="4" id="KW-1185">Reference proteome</keyword>
<evidence type="ECO:0000256" key="1">
    <source>
        <dbReference type="ARBA" id="ARBA00005537"/>
    </source>
</evidence>
<evidence type="ECO:0000256" key="2">
    <source>
        <dbReference type="ARBA" id="ARBA00023054"/>
    </source>
</evidence>
<evidence type="ECO:0000313" key="4">
    <source>
        <dbReference type="Proteomes" id="UP001461498"/>
    </source>
</evidence>
<dbReference type="Proteomes" id="UP001461498">
    <property type="component" value="Unassembled WGS sequence"/>
</dbReference>
<dbReference type="Pfam" id="PF05769">
    <property type="entry name" value="SIKE"/>
    <property type="match status" value="1"/>
</dbReference>
<dbReference type="EMBL" id="JAPXFL010000002">
    <property type="protein sequence ID" value="KAK9510101.1"/>
    <property type="molecule type" value="Genomic_DNA"/>
</dbReference>
<comment type="similarity">
    <text evidence="1">Belongs to the SIKE family.</text>
</comment>
<dbReference type="InterPro" id="IPR008555">
    <property type="entry name" value="SIKE"/>
</dbReference>
<protein>
    <submittedName>
        <fullName evidence="3">Uncharacterized protein</fullName>
    </submittedName>
</protein>
<reference evidence="3 4" key="1">
    <citation type="submission" date="2022-12" db="EMBL/GenBank/DDBJ databases">
        <title>Chromosome-level genome assembly of true bugs.</title>
        <authorList>
            <person name="Ma L."/>
            <person name="Li H."/>
        </authorList>
    </citation>
    <scope>NUCLEOTIDE SEQUENCE [LARGE SCALE GENOMIC DNA]</scope>
    <source>
        <strain evidence="3">Lab_2022b</strain>
    </source>
</reference>
<sequence length="218" mass="25014">MTIKNELITHLQEANKSLTNLVNFQQQVIAVIMSIYRKHITKLLQLSNFKVEDHHEAQYKGKIMQQTAMINDMLEVMKKAIAIDSEEPIIFIQELARLQKENKDLREILNIANQFGSFSLSNDIETQTIEENTDCLIEETKTNDISYDDLSIDSGNEIRRSSVLVQNDELFIKQLNDESISLKSSEIVEPTAEIITNENSHSVETLLSELRHNNLIVN</sequence>
<gene>
    <name evidence="3" type="ORF">O3M35_004956</name>
</gene>
<dbReference type="PANTHER" id="PTHR12186:SF2">
    <property type="entry name" value="FGFR1 ONCOGENE PARTNER 2 HOMOLOG"/>
    <property type="match status" value="1"/>
</dbReference>